<dbReference type="AlphaFoldDB" id="X0YY63"/>
<organism evidence="2">
    <name type="scientific">marine sediment metagenome</name>
    <dbReference type="NCBI Taxonomy" id="412755"/>
    <lineage>
        <taxon>unclassified sequences</taxon>
        <taxon>metagenomes</taxon>
        <taxon>ecological metagenomes</taxon>
    </lineage>
</organism>
<dbReference type="NCBIfam" id="TIGR01319">
    <property type="entry name" value="glmL_fam"/>
    <property type="match status" value="1"/>
</dbReference>
<feature type="coiled-coil region" evidence="1">
    <location>
        <begin position="315"/>
        <end position="349"/>
    </location>
</feature>
<protein>
    <recommendedName>
        <fullName evidence="3">MutL protein</fullName>
    </recommendedName>
</protein>
<dbReference type="PIRSF" id="PIRSF004729">
    <property type="entry name" value="MutL"/>
    <property type="match status" value="1"/>
</dbReference>
<dbReference type="NCBIfam" id="NF040745">
    <property type="entry name" value="accessory_GlmL"/>
    <property type="match status" value="1"/>
</dbReference>
<dbReference type="EMBL" id="BART01000026">
    <property type="protein sequence ID" value="GAG61789.1"/>
    <property type="molecule type" value="Genomic_DNA"/>
</dbReference>
<dbReference type="InterPro" id="IPR006230">
    <property type="entry name" value="MutL"/>
</dbReference>
<comment type="caution">
    <text evidence="2">The sequence shown here is derived from an EMBL/GenBank/DDBJ whole genome shotgun (WGS) entry which is preliminary data.</text>
</comment>
<reference evidence="2" key="1">
    <citation type="journal article" date="2014" name="Front. Microbiol.">
        <title>High frequency of phylogenetically diverse reductive dehalogenase-homologous genes in deep subseafloor sedimentary metagenomes.</title>
        <authorList>
            <person name="Kawai M."/>
            <person name="Futagami T."/>
            <person name="Toyoda A."/>
            <person name="Takaki Y."/>
            <person name="Nishi S."/>
            <person name="Hori S."/>
            <person name="Arai W."/>
            <person name="Tsubouchi T."/>
            <person name="Morono Y."/>
            <person name="Uchiyama I."/>
            <person name="Ito T."/>
            <person name="Fujiyama A."/>
            <person name="Inagaki F."/>
            <person name="Takami H."/>
        </authorList>
    </citation>
    <scope>NUCLEOTIDE SEQUENCE</scope>
    <source>
        <strain evidence="2">Expedition CK06-06</strain>
    </source>
</reference>
<evidence type="ECO:0000313" key="2">
    <source>
        <dbReference type="EMBL" id="GAG61789.1"/>
    </source>
</evidence>
<proteinExistence type="predicted"/>
<dbReference type="Pfam" id="PF13941">
    <property type="entry name" value="MutL"/>
    <property type="match status" value="1"/>
</dbReference>
<evidence type="ECO:0000256" key="1">
    <source>
        <dbReference type="SAM" id="Coils"/>
    </source>
</evidence>
<accession>X0YY63</accession>
<evidence type="ECO:0008006" key="3">
    <source>
        <dbReference type="Google" id="ProtNLM"/>
    </source>
</evidence>
<sequence>MRTALLIDFGSTFTKLVAIDLEKEIFLGSSSHPTTVDDDVMIGFQDALDVLNKKISKKDEDYDLKLACSSAAGGLKIVAVGLVPLLTSQAAKIAALGAGGKVLKVYSYKLTADERDEIEILKPDLILLSGGTDGGNEKVIIHNAKVLSQLKIDVPIVYAGNKCSATIAKRILKENKKSVSIIENILPELNYLNIEPAKELIRKLFLSSIIKAKGLSKRMDFLSSVLMPTPSAVLKAGELLAKGTDNEEGIGDLMLIDVGGATTDVCSYSLGLPGTGSFVVKGLPQPYTKRTVEGDLGIRFSAMNLLNTAKKENFMKKWKIKLKDLDKKVEKLSRNINFIAEDKKDIEVDKLLSAISTKIAINRHVGKFQTKYTPIGPVNILYGKDLRDVPTVLGTGGGVIKAKNPKSILEKSIFDEDESYILKPKSPKFLLDKYYIMFAVGLLAQKMPDLALRLLKKNLIYI</sequence>
<name>X0YY63_9ZZZZ</name>
<gene>
    <name evidence="2" type="ORF">S01H4_00237</name>
</gene>
<keyword evidence="1" id="KW-0175">Coiled coil</keyword>